<keyword evidence="2" id="KW-0472">Membrane</keyword>
<proteinExistence type="predicted"/>
<keyword evidence="4" id="KW-1185">Reference proteome</keyword>
<evidence type="ECO:0000313" key="3">
    <source>
        <dbReference type="EMBL" id="CDR96713.1"/>
    </source>
</evidence>
<dbReference type="RefSeq" id="XP_012768899.1">
    <property type="nucleotide sequence ID" value="XM_012913445.1"/>
</dbReference>
<dbReference type="KEGG" id="bbig:BBBOND_0306170"/>
<dbReference type="GeneID" id="24565254"/>
<name>A0A061D849_BABBI</name>
<reference evidence="4" key="1">
    <citation type="journal article" date="2014" name="Nucleic Acids Res.">
        <title>The evolutionary dynamics of variant antigen genes in Babesia reveal a history of genomic innovation underlying host-parasite interaction.</title>
        <authorList>
            <person name="Jackson A.P."/>
            <person name="Otto T.D."/>
            <person name="Darby A."/>
            <person name="Ramaprasad A."/>
            <person name="Xia D."/>
            <person name="Echaide I.E."/>
            <person name="Farber M."/>
            <person name="Gahlot S."/>
            <person name="Gamble J."/>
            <person name="Gupta D."/>
            <person name="Gupta Y."/>
            <person name="Jackson L."/>
            <person name="Malandrin L."/>
            <person name="Malas T.B."/>
            <person name="Moussa E."/>
            <person name="Nair M."/>
            <person name="Reid A.J."/>
            <person name="Sanders M."/>
            <person name="Sharma J."/>
            <person name="Tracey A."/>
            <person name="Quail M.A."/>
            <person name="Weir W."/>
            <person name="Wastling J.M."/>
            <person name="Hall N."/>
            <person name="Willadsen P."/>
            <person name="Lingelbach K."/>
            <person name="Shiels B."/>
            <person name="Tait A."/>
            <person name="Berriman M."/>
            <person name="Allred D.R."/>
            <person name="Pain A."/>
        </authorList>
    </citation>
    <scope>NUCLEOTIDE SEQUENCE [LARGE SCALE GENOMIC DNA]</scope>
    <source>
        <strain evidence="4">Bond</strain>
    </source>
</reference>
<dbReference type="VEuPathDB" id="PiroplasmaDB:BBBOND_0306170"/>
<keyword evidence="2" id="KW-0812">Transmembrane</keyword>
<accession>A0A061D849</accession>
<dbReference type="EMBL" id="LK391709">
    <property type="protein sequence ID" value="CDR96713.1"/>
    <property type="molecule type" value="Genomic_DNA"/>
</dbReference>
<feature type="compositionally biased region" description="Acidic residues" evidence="1">
    <location>
        <begin position="135"/>
        <end position="145"/>
    </location>
</feature>
<feature type="compositionally biased region" description="Low complexity" evidence="1">
    <location>
        <begin position="119"/>
        <end position="129"/>
    </location>
</feature>
<evidence type="ECO:0000256" key="2">
    <source>
        <dbReference type="SAM" id="Phobius"/>
    </source>
</evidence>
<gene>
    <name evidence="3" type="ORF">BBBOND_0306170</name>
</gene>
<evidence type="ECO:0000313" key="4">
    <source>
        <dbReference type="Proteomes" id="UP000033188"/>
    </source>
</evidence>
<sequence>MAVGRFVEADRSSVALAEVEGTGGGAGRWGAGGGLYGTVKRVPGVSTDVEELKSVIAVPGVVNNVRVEDAMIPFVCKPSICDVQCKGKEKTCECECCQRKCRNQEAQVCKLPDPSTALQSQSDSQALSSGHPTDENDADGSDTEDSSGHPPPYPAIAAVVVAIIVAIILLDLCIFRFPVGRNIRDFLVRKIPFCIAFYS</sequence>
<dbReference type="AlphaFoldDB" id="A0A061D849"/>
<feature type="transmembrane region" description="Helical" evidence="2">
    <location>
        <begin position="153"/>
        <end position="175"/>
    </location>
</feature>
<evidence type="ECO:0000256" key="1">
    <source>
        <dbReference type="SAM" id="MobiDB-lite"/>
    </source>
</evidence>
<dbReference type="Proteomes" id="UP000033188">
    <property type="component" value="Chromosome 3"/>
</dbReference>
<feature type="region of interest" description="Disordered" evidence="1">
    <location>
        <begin position="119"/>
        <end position="149"/>
    </location>
</feature>
<protein>
    <submittedName>
        <fullName evidence="3">Uncharacterized protein</fullName>
    </submittedName>
</protein>
<keyword evidence="2" id="KW-1133">Transmembrane helix</keyword>
<organism evidence="3 4">
    <name type="scientific">Babesia bigemina</name>
    <dbReference type="NCBI Taxonomy" id="5866"/>
    <lineage>
        <taxon>Eukaryota</taxon>
        <taxon>Sar</taxon>
        <taxon>Alveolata</taxon>
        <taxon>Apicomplexa</taxon>
        <taxon>Aconoidasida</taxon>
        <taxon>Piroplasmida</taxon>
        <taxon>Babesiidae</taxon>
        <taxon>Babesia</taxon>
    </lineage>
</organism>